<dbReference type="Pfam" id="PF00176">
    <property type="entry name" value="SNF2-rel_dom"/>
    <property type="match status" value="1"/>
</dbReference>
<proteinExistence type="predicted"/>
<dbReference type="GO" id="GO:0016787">
    <property type="term" value="F:hydrolase activity"/>
    <property type="evidence" value="ECO:0007669"/>
    <property type="project" value="UniProtKB-KW"/>
</dbReference>
<dbReference type="InterPro" id="IPR027417">
    <property type="entry name" value="P-loop_NTPase"/>
</dbReference>
<name>A0A699Z7W5_HAELA</name>
<keyword evidence="6" id="KW-1185">Reference proteome</keyword>
<evidence type="ECO:0000259" key="3">
    <source>
        <dbReference type="Pfam" id="PF00176"/>
    </source>
</evidence>
<dbReference type="AlphaFoldDB" id="A0A699Z7W5"/>
<feature type="domain" description="SNF2 N-terminal" evidence="3">
    <location>
        <begin position="14"/>
        <end position="139"/>
    </location>
</feature>
<dbReference type="PANTHER" id="PTHR45766:SF5">
    <property type="entry name" value="SNF2 DOMAIN-CONTAINING PROTEIN _ HELICASE DOMAIN-CONTAINING PROTEIN _ HNH ENDONUCLEASE DOMAIN-CONTAINING PROTEIN"/>
    <property type="match status" value="1"/>
</dbReference>
<dbReference type="CDD" id="cd18793">
    <property type="entry name" value="SF2_C_SNF"/>
    <property type="match status" value="1"/>
</dbReference>
<dbReference type="GO" id="GO:0006281">
    <property type="term" value="P:DNA repair"/>
    <property type="evidence" value="ECO:0007669"/>
    <property type="project" value="TreeGrafter"/>
</dbReference>
<feature type="domain" description="Helicase C-terminal" evidence="4">
    <location>
        <begin position="318"/>
        <end position="375"/>
    </location>
</feature>
<organism evidence="5 6">
    <name type="scientific">Haematococcus lacustris</name>
    <name type="common">Green alga</name>
    <name type="synonym">Haematococcus pluvialis</name>
    <dbReference type="NCBI Taxonomy" id="44745"/>
    <lineage>
        <taxon>Eukaryota</taxon>
        <taxon>Viridiplantae</taxon>
        <taxon>Chlorophyta</taxon>
        <taxon>core chlorophytes</taxon>
        <taxon>Chlorophyceae</taxon>
        <taxon>CS clade</taxon>
        <taxon>Chlamydomonadales</taxon>
        <taxon>Haematococcaceae</taxon>
        <taxon>Haematococcus</taxon>
    </lineage>
</organism>
<dbReference type="GO" id="GO:0031297">
    <property type="term" value="P:replication fork processing"/>
    <property type="evidence" value="ECO:0007669"/>
    <property type="project" value="TreeGrafter"/>
</dbReference>
<feature type="non-terminal residue" evidence="5">
    <location>
        <position position="1"/>
    </location>
</feature>
<evidence type="ECO:0008006" key="7">
    <source>
        <dbReference type="Google" id="ProtNLM"/>
    </source>
</evidence>
<evidence type="ECO:0000256" key="1">
    <source>
        <dbReference type="ARBA" id="ARBA00022801"/>
    </source>
</evidence>
<keyword evidence="1" id="KW-0378">Hydrolase</keyword>
<dbReference type="Proteomes" id="UP000485058">
    <property type="component" value="Unassembled WGS sequence"/>
</dbReference>
<evidence type="ECO:0000256" key="2">
    <source>
        <dbReference type="SAM" id="MobiDB-lite"/>
    </source>
</evidence>
<dbReference type="Pfam" id="PF00271">
    <property type="entry name" value="Helicase_C"/>
    <property type="match status" value="1"/>
</dbReference>
<accession>A0A699Z7W5</accession>
<dbReference type="InterPro" id="IPR001650">
    <property type="entry name" value="Helicase_C-like"/>
</dbReference>
<dbReference type="GO" id="GO:0043596">
    <property type="term" value="C:nuclear replication fork"/>
    <property type="evidence" value="ECO:0007669"/>
    <property type="project" value="TreeGrafter"/>
</dbReference>
<feature type="region of interest" description="Disordered" evidence="2">
    <location>
        <begin position="285"/>
        <end position="315"/>
    </location>
</feature>
<dbReference type="EMBL" id="BLLF01001162">
    <property type="protein sequence ID" value="GFH17530.1"/>
    <property type="molecule type" value="Genomic_DNA"/>
</dbReference>
<dbReference type="GO" id="GO:0004520">
    <property type="term" value="F:DNA endonuclease activity"/>
    <property type="evidence" value="ECO:0007669"/>
    <property type="project" value="TreeGrafter"/>
</dbReference>
<comment type="caution">
    <text evidence="5">The sequence shown here is derived from an EMBL/GenBank/DDBJ whole genome shotgun (WGS) entry which is preliminary data.</text>
</comment>
<dbReference type="SUPFAM" id="SSF52540">
    <property type="entry name" value="P-loop containing nucleoside triphosphate hydrolases"/>
    <property type="match status" value="1"/>
</dbReference>
<dbReference type="GO" id="GO:0005524">
    <property type="term" value="F:ATP binding"/>
    <property type="evidence" value="ECO:0007669"/>
    <property type="project" value="InterPro"/>
</dbReference>
<gene>
    <name evidence="5" type="ORF">HaLaN_14188</name>
</gene>
<evidence type="ECO:0000313" key="6">
    <source>
        <dbReference type="Proteomes" id="UP000485058"/>
    </source>
</evidence>
<dbReference type="InterPro" id="IPR000330">
    <property type="entry name" value="SNF2_N"/>
</dbReference>
<sequence length="377" mass="40164">LRREPCLDPGTCLASLPWGVVIIDESHNLRTTTTRNKDAPHTEACTAAATRAKRAVLLSGTPSLSRPYDLYRQVDALRPGLLGRKDDFAVRHCERRWVPCGGCRLAELHGVLRRLVMVRRLKREVLGQLPPKRRQVVRLPHPPRDRWPGGKTPLDALDLEEDELQALPDSSHPARSTAPGSCTAGLDLEPSRMSAARRTALAKLPDVLEWLVSALEGSGEGGLPPVCPSAAGEPGAAAVKGGDDAEASVAEEGGAPPKFLVFAHHIDVMDALAAELLTYKSAAASQQGSEEGGDARHTSLRGGPEAGEARSAVNGGSGIPFVRIDGSHDSQQRRDAVHRFRSDPSIRVALLSITAAAVGLDFSSASAVVFVELPHEV</sequence>
<dbReference type="InterPro" id="IPR038718">
    <property type="entry name" value="SNF2-like_sf"/>
</dbReference>
<feature type="region of interest" description="Disordered" evidence="2">
    <location>
        <begin position="167"/>
        <end position="186"/>
    </location>
</feature>
<evidence type="ECO:0000313" key="5">
    <source>
        <dbReference type="EMBL" id="GFH17530.1"/>
    </source>
</evidence>
<reference evidence="5 6" key="1">
    <citation type="submission" date="2020-02" db="EMBL/GenBank/DDBJ databases">
        <title>Draft genome sequence of Haematococcus lacustris strain NIES-144.</title>
        <authorList>
            <person name="Morimoto D."/>
            <person name="Nakagawa S."/>
            <person name="Yoshida T."/>
            <person name="Sawayama S."/>
        </authorList>
    </citation>
    <scope>NUCLEOTIDE SEQUENCE [LARGE SCALE GENOMIC DNA]</scope>
    <source>
        <strain evidence="5 6">NIES-144</strain>
    </source>
</reference>
<dbReference type="Gene3D" id="3.40.50.10810">
    <property type="entry name" value="Tandem AAA-ATPase domain"/>
    <property type="match status" value="1"/>
</dbReference>
<evidence type="ECO:0000259" key="4">
    <source>
        <dbReference type="Pfam" id="PF00271"/>
    </source>
</evidence>
<dbReference type="Gene3D" id="3.40.50.300">
    <property type="entry name" value="P-loop containing nucleotide triphosphate hydrolases"/>
    <property type="match status" value="1"/>
</dbReference>
<protein>
    <recommendedName>
        <fullName evidence="7">Helicase ATP-binding domain-containing protein</fullName>
    </recommendedName>
</protein>
<dbReference type="PANTHER" id="PTHR45766">
    <property type="entry name" value="DNA ANNEALING HELICASE AND ENDONUCLEASE ZRANB3 FAMILY MEMBER"/>
    <property type="match status" value="1"/>
</dbReference>
<dbReference type="InterPro" id="IPR049730">
    <property type="entry name" value="SNF2/RAD54-like_C"/>
</dbReference>